<gene>
    <name evidence="2" type="ORF">FKW44_023872</name>
</gene>
<accession>A0A7T8GQG6</accession>
<sequence>MVTLIEHYEALFPSDISLEHYDEDLDRVPPSIHAGGSQHQLSSLKVLSSSSNPSEQQQQVPQNAVSPFGPFARTSWQSSLRLPPLAPPRAHIPQTVHTNPSSSKRTQTAYKQYREALTSLEAHFPKGTNDFTDAKLT</sequence>
<feature type="region of interest" description="Disordered" evidence="1">
    <location>
        <begin position="27"/>
        <end position="108"/>
    </location>
</feature>
<dbReference type="Proteomes" id="UP000595437">
    <property type="component" value="Chromosome 18"/>
</dbReference>
<reference evidence="3" key="1">
    <citation type="submission" date="2021-01" db="EMBL/GenBank/DDBJ databases">
        <title>Caligus Genome Assembly.</title>
        <authorList>
            <person name="Gallardo-Escarate C."/>
        </authorList>
    </citation>
    <scope>NUCLEOTIDE SEQUENCE [LARGE SCALE GENOMIC DNA]</scope>
</reference>
<proteinExistence type="predicted"/>
<feature type="compositionally biased region" description="Polar residues" evidence="1">
    <location>
        <begin position="95"/>
        <end position="108"/>
    </location>
</feature>
<feature type="compositionally biased region" description="Low complexity" evidence="1">
    <location>
        <begin position="41"/>
        <end position="67"/>
    </location>
</feature>
<evidence type="ECO:0000313" key="3">
    <source>
        <dbReference type="Proteomes" id="UP000595437"/>
    </source>
</evidence>
<dbReference type="AlphaFoldDB" id="A0A7T8GQG6"/>
<dbReference type="EMBL" id="CP045907">
    <property type="protein sequence ID" value="QQP35601.1"/>
    <property type="molecule type" value="Genomic_DNA"/>
</dbReference>
<keyword evidence="3" id="KW-1185">Reference proteome</keyword>
<name>A0A7T8GQG6_CALRO</name>
<organism evidence="2 3">
    <name type="scientific">Caligus rogercresseyi</name>
    <name type="common">Sea louse</name>
    <dbReference type="NCBI Taxonomy" id="217165"/>
    <lineage>
        <taxon>Eukaryota</taxon>
        <taxon>Metazoa</taxon>
        <taxon>Ecdysozoa</taxon>
        <taxon>Arthropoda</taxon>
        <taxon>Crustacea</taxon>
        <taxon>Multicrustacea</taxon>
        <taxon>Hexanauplia</taxon>
        <taxon>Copepoda</taxon>
        <taxon>Siphonostomatoida</taxon>
        <taxon>Caligidae</taxon>
        <taxon>Caligus</taxon>
    </lineage>
</organism>
<evidence type="ECO:0000313" key="2">
    <source>
        <dbReference type="EMBL" id="QQP35601.1"/>
    </source>
</evidence>
<evidence type="ECO:0000256" key="1">
    <source>
        <dbReference type="SAM" id="MobiDB-lite"/>
    </source>
</evidence>
<protein>
    <submittedName>
        <fullName evidence="2">LOC100120475</fullName>
    </submittedName>
</protein>